<dbReference type="Proteomes" id="UP001218218">
    <property type="component" value="Unassembled WGS sequence"/>
</dbReference>
<name>A0AAD6ZNT9_9AGAR</name>
<dbReference type="PANTHER" id="PTHR35043">
    <property type="entry name" value="TRANSCRIPTION FACTOR DOMAIN-CONTAINING PROTEIN"/>
    <property type="match status" value="1"/>
</dbReference>
<evidence type="ECO:0000256" key="1">
    <source>
        <dbReference type="SAM" id="Phobius"/>
    </source>
</evidence>
<comment type="caution">
    <text evidence="2">The sequence shown here is derived from an EMBL/GenBank/DDBJ whole genome shotgun (WGS) entry which is preliminary data.</text>
</comment>
<dbReference type="AlphaFoldDB" id="A0AAD6ZNT9"/>
<organism evidence="2 3">
    <name type="scientific">Mycena albidolilacea</name>
    <dbReference type="NCBI Taxonomy" id="1033008"/>
    <lineage>
        <taxon>Eukaryota</taxon>
        <taxon>Fungi</taxon>
        <taxon>Dikarya</taxon>
        <taxon>Basidiomycota</taxon>
        <taxon>Agaricomycotina</taxon>
        <taxon>Agaricomycetes</taxon>
        <taxon>Agaricomycetidae</taxon>
        <taxon>Agaricales</taxon>
        <taxon>Marasmiineae</taxon>
        <taxon>Mycenaceae</taxon>
        <taxon>Mycena</taxon>
    </lineage>
</organism>
<feature type="transmembrane region" description="Helical" evidence="1">
    <location>
        <begin position="12"/>
        <end position="32"/>
    </location>
</feature>
<feature type="transmembrane region" description="Helical" evidence="1">
    <location>
        <begin position="288"/>
        <end position="312"/>
    </location>
</feature>
<protein>
    <submittedName>
        <fullName evidence="2">Uncharacterized protein</fullName>
    </submittedName>
</protein>
<feature type="transmembrane region" description="Helical" evidence="1">
    <location>
        <begin position="318"/>
        <end position="339"/>
    </location>
</feature>
<accession>A0AAD6ZNT9</accession>
<evidence type="ECO:0000313" key="3">
    <source>
        <dbReference type="Proteomes" id="UP001218218"/>
    </source>
</evidence>
<proteinExistence type="predicted"/>
<dbReference type="EMBL" id="JARIHO010000035">
    <property type="protein sequence ID" value="KAJ7331352.1"/>
    <property type="molecule type" value="Genomic_DNA"/>
</dbReference>
<keyword evidence="3" id="KW-1185">Reference proteome</keyword>
<feature type="transmembrane region" description="Helical" evidence="1">
    <location>
        <begin position="53"/>
        <end position="73"/>
    </location>
</feature>
<evidence type="ECO:0000313" key="2">
    <source>
        <dbReference type="EMBL" id="KAJ7331352.1"/>
    </source>
</evidence>
<keyword evidence="1" id="KW-1133">Transmembrane helix</keyword>
<gene>
    <name evidence="2" type="ORF">DFH08DRAFT_814662</name>
</gene>
<keyword evidence="1" id="KW-0472">Membrane</keyword>
<keyword evidence="1" id="KW-0812">Transmembrane</keyword>
<reference evidence="2" key="1">
    <citation type="submission" date="2023-03" db="EMBL/GenBank/DDBJ databases">
        <title>Massive genome expansion in bonnet fungi (Mycena s.s.) driven by repeated elements and novel gene families across ecological guilds.</title>
        <authorList>
            <consortium name="Lawrence Berkeley National Laboratory"/>
            <person name="Harder C.B."/>
            <person name="Miyauchi S."/>
            <person name="Viragh M."/>
            <person name="Kuo A."/>
            <person name="Thoen E."/>
            <person name="Andreopoulos B."/>
            <person name="Lu D."/>
            <person name="Skrede I."/>
            <person name="Drula E."/>
            <person name="Henrissat B."/>
            <person name="Morin E."/>
            <person name="Kohler A."/>
            <person name="Barry K."/>
            <person name="LaButti K."/>
            <person name="Morin E."/>
            <person name="Salamov A."/>
            <person name="Lipzen A."/>
            <person name="Mereny Z."/>
            <person name="Hegedus B."/>
            <person name="Baldrian P."/>
            <person name="Stursova M."/>
            <person name="Weitz H."/>
            <person name="Taylor A."/>
            <person name="Grigoriev I.V."/>
            <person name="Nagy L.G."/>
            <person name="Martin F."/>
            <person name="Kauserud H."/>
        </authorList>
    </citation>
    <scope>NUCLEOTIDE SEQUENCE</scope>
    <source>
        <strain evidence="2">CBHHK002</strain>
    </source>
</reference>
<sequence length="417" mass="47235">METCNDLQKCRPLFRIIWSCLTTIGLSTWVSLRLNVPPSRLGFFARTWRKLRMVLITLIAPELMLGLAARQYVVAHWFAKTYNVSRTHGFFFAMGGFVTRDGHQPIVTKAQLQQYLKGIGDVKEEDIVDKSKDDGLITCTAIMQVVWFAAQKAVRLHEGLPISTLETTSVAFAAIQMFTWMFWRRKPRDVSEAILLDPAGCQQHVLCPDLLSEMHHLEDGPCTASKDSDGQTLVDYTDSKTSRYRLTIGDHLNAAVLGDYRNFDTISSTSVPPFWSVSFGVGPEDLPLALAGQFICANLFGVVHCLAWNATFPSLIEMWMWRASAVFVTGFPVICFFLLRVIRDYERFSPPVAPARPRLKLVGGRLGLSDRIKLGDVGKSFCNWQYRRRESENGRFGPFSIRTTNLPINRWDLHQMS</sequence>
<dbReference type="PANTHER" id="PTHR35043:SF8">
    <property type="entry name" value="DUF4220 DOMAIN-CONTAINING PROTEIN"/>
    <property type="match status" value="1"/>
</dbReference>